<evidence type="ECO:0000313" key="2">
    <source>
        <dbReference type="EMBL" id="KAF4746268.1"/>
    </source>
</evidence>
<gene>
    <name evidence="2" type="ORF">FOZ63_014979</name>
</gene>
<name>A0A7J6TLY9_PEROL</name>
<evidence type="ECO:0000313" key="3">
    <source>
        <dbReference type="Proteomes" id="UP000553632"/>
    </source>
</evidence>
<evidence type="ECO:0008006" key="4">
    <source>
        <dbReference type="Google" id="ProtNLM"/>
    </source>
</evidence>
<reference evidence="2 3" key="1">
    <citation type="submission" date="2020-04" db="EMBL/GenBank/DDBJ databases">
        <title>Perkinsus olseni comparative genomics.</title>
        <authorList>
            <person name="Bogema D.R."/>
        </authorList>
    </citation>
    <scope>NUCLEOTIDE SEQUENCE [LARGE SCALE GENOMIC DNA]</scope>
    <source>
        <strain evidence="2 3">ATCC PRA-207</strain>
    </source>
</reference>
<dbReference type="InterPro" id="IPR011010">
    <property type="entry name" value="DNA_brk_join_enz"/>
</dbReference>
<organism evidence="2 3">
    <name type="scientific">Perkinsus olseni</name>
    <name type="common">Perkinsus atlanticus</name>
    <dbReference type="NCBI Taxonomy" id="32597"/>
    <lineage>
        <taxon>Eukaryota</taxon>
        <taxon>Sar</taxon>
        <taxon>Alveolata</taxon>
        <taxon>Perkinsozoa</taxon>
        <taxon>Perkinsea</taxon>
        <taxon>Perkinsida</taxon>
        <taxon>Perkinsidae</taxon>
        <taxon>Perkinsus</taxon>
    </lineage>
</organism>
<feature type="non-terminal residue" evidence="2">
    <location>
        <position position="1"/>
    </location>
</feature>
<dbReference type="EMBL" id="JABANO010009774">
    <property type="protein sequence ID" value="KAF4746268.1"/>
    <property type="molecule type" value="Genomic_DNA"/>
</dbReference>
<dbReference type="GO" id="GO:0006310">
    <property type="term" value="P:DNA recombination"/>
    <property type="evidence" value="ECO:0007669"/>
    <property type="project" value="UniProtKB-KW"/>
</dbReference>
<protein>
    <recommendedName>
        <fullName evidence="4">Tyr recombinase domain-containing protein</fullName>
    </recommendedName>
</protein>
<keyword evidence="3" id="KW-1185">Reference proteome</keyword>
<feature type="non-terminal residue" evidence="2">
    <location>
        <position position="285"/>
    </location>
</feature>
<proteinExistence type="predicted"/>
<dbReference type="SUPFAM" id="SSF56349">
    <property type="entry name" value="DNA breaking-rejoining enzymes"/>
    <property type="match status" value="1"/>
</dbReference>
<evidence type="ECO:0000256" key="1">
    <source>
        <dbReference type="ARBA" id="ARBA00023172"/>
    </source>
</evidence>
<dbReference type="GO" id="GO:0015074">
    <property type="term" value="P:DNA integration"/>
    <property type="evidence" value="ECO:0007669"/>
    <property type="project" value="InterPro"/>
</dbReference>
<comment type="caution">
    <text evidence="2">The sequence shown here is derived from an EMBL/GenBank/DDBJ whole genome shotgun (WGS) entry which is preliminary data.</text>
</comment>
<dbReference type="GO" id="GO:0003677">
    <property type="term" value="F:DNA binding"/>
    <property type="evidence" value="ECO:0007669"/>
    <property type="project" value="InterPro"/>
</dbReference>
<dbReference type="Gene3D" id="1.10.443.10">
    <property type="entry name" value="Intergrase catalytic core"/>
    <property type="match status" value="1"/>
</dbReference>
<sequence>AVREFKAATESERQPTRATLLTNLMRETTERSYQSAINHYERLHGVSGPGNVPTVNKILDLVVVLVEPDNIAPATLQKYICAVKTTMEIRLEEMSLIERGVKEGQARLAHRARPPKSAGVLPDEAVKALTRMKPSPDSLDREIRDAALTATSLVLRYDNIPPLRAKDINTSLEATELIATVSLGRTKTSENEVRETKCMSPYSCHKDFCMAHWLHRARLRGPESCKLFPRVSLMGTNKFGQIFKASMKRWFPTKINDWNIDRLSAHSFRHSGATILVDAGCEDST</sequence>
<dbReference type="AlphaFoldDB" id="A0A7J6TLY9"/>
<dbReference type="Proteomes" id="UP000553632">
    <property type="component" value="Unassembled WGS sequence"/>
</dbReference>
<dbReference type="InterPro" id="IPR013762">
    <property type="entry name" value="Integrase-like_cat_sf"/>
</dbReference>
<accession>A0A7J6TLY9</accession>
<keyword evidence="1" id="KW-0233">DNA recombination</keyword>